<evidence type="ECO:0000313" key="2">
    <source>
        <dbReference type="EMBL" id="OHY89457.1"/>
    </source>
</evidence>
<dbReference type="OrthoDB" id="5903845at2"/>
<comment type="caution">
    <text evidence="2">The sequence shown here is derived from an EMBL/GenBank/DDBJ whole genome shotgun (WGS) entry which is preliminary data.</text>
</comment>
<feature type="signal peptide" evidence="1">
    <location>
        <begin position="1"/>
        <end position="18"/>
    </location>
</feature>
<protein>
    <submittedName>
        <fullName evidence="2">Uncharacterized protein</fullName>
    </submittedName>
</protein>
<proteinExistence type="predicted"/>
<feature type="chain" id="PRO_5010218700" evidence="1">
    <location>
        <begin position="19"/>
        <end position="158"/>
    </location>
</feature>
<accession>A0A1S2CNC9</accession>
<dbReference type="GeneID" id="58924563"/>
<evidence type="ECO:0000256" key="1">
    <source>
        <dbReference type="SAM" id="SignalP"/>
    </source>
</evidence>
<dbReference type="STRING" id="646.BJD16_20400"/>
<keyword evidence="1" id="KW-0732">Signal</keyword>
<dbReference type="Proteomes" id="UP000179934">
    <property type="component" value="Unassembled WGS sequence"/>
</dbReference>
<name>A0A1S2CNC9_AERSO</name>
<sequence length="158" mass="15857">MKKSMLVLALAFSASAMAANPSANIVWSGFVPGSVAGDDLIITGLAGQAIENGQLIVATDGSFTSTAVVVEARDYTPIGTVVGDLAPANWTLSNAQVSYSGTSEVGQFVVNANAAPWAVGDSVANESTLNLTVAQTEAVDVGAGGSVQAQITIVAEKV</sequence>
<dbReference type="EMBL" id="MKFU01000043">
    <property type="protein sequence ID" value="OHY89457.1"/>
    <property type="molecule type" value="Genomic_DNA"/>
</dbReference>
<organism evidence="2 3">
    <name type="scientific">Aeromonas sobria</name>
    <dbReference type="NCBI Taxonomy" id="646"/>
    <lineage>
        <taxon>Bacteria</taxon>
        <taxon>Pseudomonadati</taxon>
        <taxon>Pseudomonadota</taxon>
        <taxon>Gammaproteobacteria</taxon>
        <taxon>Aeromonadales</taxon>
        <taxon>Aeromonadaceae</taxon>
        <taxon>Aeromonas</taxon>
    </lineage>
</organism>
<evidence type="ECO:0000313" key="3">
    <source>
        <dbReference type="Proteomes" id="UP000179934"/>
    </source>
</evidence>
<dbReference type="AlphaFoldDB" id="A0A1S2CNC9"/>
<gene>
    <name evidence="2" type="ORF">BJD16_20400</name>
</gene>
<reference evidence="2 3" key="1">
    <citation type="submission" date="2016-09" db="EMBL/GenBank/DDBJ databases">
        <title>Draft Genome Sequence of Aeromonas sobria Strain 08005, Isolated from Sick Rana catesbeiana.</title>
        <authorList>
            <person name="Yang Q."/>
        </authorList>
    </citation>
    <scope>NUCLEOTIDE SEQUENCE [LARGE SCALE GENOMIC DNA]</scope>
    <source>
        <strain evidence="2 3">08005</strain>
    </source>
</reference>
<dbReference type="RefSeq" id="WP_052443862.1">
    <property type="nucleotide sequence ID" value="NZ_CDBW01000044.1"/>
</dbReference>